<dbReference type="InterPro" id="IPR018819">
    <property type="entry name" value="Nur1/Mug154"/>
</dbReference>
<evidence type="ECO:0000256" key="7">
    <source>
        <dbReference type="ARBA" id="ARBA00024979"/>
    </source>
</evidence>
<comment type="function">
    <text evidence="7">Member of a perinuclear network that controls recombination at multiple loci to maintain genome stability. Required for rDNA repeat stability.</text>
</comment>
<feature type="transmembrane region" description="Helical" evidence="9">
    <location>
        <begin position="146"/>
        <end position="166"/>
    </location>
</feature>
<dbReference type="PANTHER" id="PTHR28293:SF1">
    <property type="entry name" value="NUCLEAR RIM PROTEIN 1"/>
    <property type="match status" value="1"/>
</dbReference>
<evidence type="ECO:0000313" key="11">
    <source>
        <dbReference type="Proteomes" id="UP000019375"/>
    </source>
</evidence>
<name>A0A8J2T4S7_ZYGB2</name>
<comment type="subcellular location">
    <subcellularLocation>
        <location evidence="1">Nucleus membrane</location>
        <topology evidence="1">Multi-pass membrane protein</topology>
    </subcellularLocation>
</comment>
<feature type="transmembrane region" description="Helical" evidence="9">
    <location>
        <begin position="242"/>
        <end position="273"/>
    </location>
</feature>
<sequence>MSLRLSKNVSVSLNTGDLLPEDDGCDESGRWLNGWIGILHGIITTHPSDWHLALNERLETIDWDSKSTSVAQPLGNVLTFAFYTVRLLQINLIRPNLHRINKRTDNFDLSKSDILKKYDYLSRYTSERGQSVENIYYQFLGRLGKFFDVAIVLLLLANGFITYKYLLGSFKTYSLFYLKHRPRLEDITRSSLKTLGQPEEEQSLWSMLRIFAGFKNKERERFGDEDDDNYFYKLSKWTSSKFITTLFVSFAPTCIVFLLLTDVSFSTAFAVVFHQWILRFIITNRYGNRIEHELVIASATLAEWEAKYVNPKMSKPVQDVAIDSTPYGDGMVKFFPALTSRRSHIFKTHSLSGEIVTETFNPKTQEFEDLQDDIGTHNVVRRFPHDNRLLYDGPYDYQRSVPFNIPSRTFSSSREPSPSRLNLTRESPKEGFCSSLVSSTSGMSTPVMRPDRAAYLNPGYAKPALSGRESYFTNDNPRKNSKNPLRNVHRSSISTAHSADLLSGNSSRSSSRSSTRRNSASDV</sequence>
<evidence type="ECO:0000256" key="8">
    <source>
        <dbReference type="SAM" id="MobiDB-lite"/>
    </source>
</evidence>
<gene>
    <name evidence="10" type="ORF">BN860_11408g</name>
</gene>
<feature type="compositionally biased region" description="Low complexity" evidence="8">
    <location>
        <begin position="498"/>
        <end position="523"/>
    </location>
</feature>
<dbReference type="GO" id="GO:0043007">
    <property type="term" value="P:maintenance of rDNA"/>
    <property type="evidence" value="ECO:0007669"/>
    <property type="project" value="TreeGrafter"/>
</dbReference>
<evidence type="ECO:0000256" key="2">
    <source>
        <dbReference type="ARBA" id="ARBA00007900"/>
    </source>
</evidence>
<evidence type="ECO:0000256" key="4">
    <source>
        <dbReference type="ARBA" id="ARBA00022692"/>
    </source>
</evidence>
<evidence type="ECO:0000256" key="5">
    <source>
        <dbReference type="ARBA" id="ARBA00022989"/>
    </source>
</evidence>
<dbReference type="Proteomes" id="UP000019375">
    <property type="component" value="Unassembled WGS sequence"/>
</dbReference>
<reference evidence="11" key="1">
    <citation type="journal article" date="2013" name="Genome Announc.">
        <title>Genome sequence of the food spoilage yeast Zygosaccharomyces bailii CLIB 213(T).</title>
        <authorList>
            <person name="Galeote V."/>
            <person name="Bigey F."/>
            <person name="Devillers H."/>
            <person name="Neuveglise C."/>
            <person name="Dequin S."/>
        </authorList>
    </citation>
    <scope>NUCLEOTIDE SEQUENCE [LARGE SCALE GENOMIC DNA]</scope>
    <source>
        <strain evidence="11">CLIB 213 / ATCC 58445 / CBS 680 / CCRC 21525 / NBRC 1098 / NCYC 1416 / NRRL Y-2227</strain>
    </source>
</reference>
<feature type="compositionally biased region" description="Low complexity" evidence="8">
    <location>
        <begin position="434"/>
        <end position="444"/>
    </location>
</feature>
<keyword evidence="4 9" id="KW-0812">Transmembrane</keyword>
<evidence type="ECO:0000256" key="6">
    <source>
        <dbReference type="ARBA" id="ARBA00023136"/>
    </source>
</evidence>
<keyword evidence="6 9" id="KW-0472">Membrane</keyword>
<dbReference type="Pfam" id="PF10332">
    <property type="entry name" value="DUF2418"/>
    <property type="match status" value="1"/>
</dbReference>
<organism evidence="10 11">
    <name type="scientific">Zygosaccharomyces bailii (strain CLIB 213 / ATCC 58445 / CBS 680 / BCRC 21525 / NBRC 1098 / NCYC 1416 / NRRL Y-2227)</name>
    <dbReference type="NCBI Taxonomy" id="1333698"/>
    <lineage>
        <taxon>Eukaryota</taxon>
        <taxon>Fungi</taxon>
        <taxon>Dikarya</taxon>
        <taxon>Ascomycota</taxon>
        <taxon>Saccharomycotina</taxon>
        <taxon>Saccharomycetes</taxon>
        <taxon>Saccharomycetales</taxon>
        <taxon>Saccharomycetaceae</taxon>
        <taxon>Zygosaccharomyces</taxon>
    </lineage>
</organism>
<dbReference type="PANTHER" id="PTHR28293">
    <property type="entry name" value="NUCLEAR RIM PROTEIN 1"/>
    <property type="match status" value="1"/>
</dbReference>
<feature type="region of interest" description="Disordered" evidence="8">
    <location>
        <begin position="406"/>
        <end position="450"/>
    </location>
</feature>
<dbReference type="GO" id="GO:0031965">
    <property type="term" value="C:nuclear membrane"/>
    <property type="evidence" value="ECO:0007669"/>
    <property type="project" value="UniProtKB-SubCell"/>
</dbReference>
<feature type="region of interest" description="Disordered" evidence="8">
    <location>
        <begin position="465"/>
        <end position="523"/>
    </location>
</feature>
<comment type="similarity">
    <text evidence="2">Belongs to the NUR1 family.</text>
</comment>
<dbReference type="GO" id="GO:0007096">
    <property type="term" value="P:regulation of exit from mitosis"/>
    <property type="evidence" value="ECO:0007669"/>
    <property type="project" value="TreeGrafter"/>
</dbReference>
<evidence type="ECO:0000256" key="3">
    <source>
        <dbReference type="ARBA" id="ARBA00018310"/>
    </source>
</evidence>
<proteinExistence type="inferred from homology"/>
<dbReference type="AlphaFoldDB" id="A0A8J2T4S7"/>
<evidence type="ECO:0000256" key="9">
    <source>
        <dbReference type="SAM" id="Phobius"/>
    </source>
</evidence>
<evidence type="ECO:0000313" key="10">
    <source>
        <dbReference type="EMBL" id="CDF88487.1"/>
    </source>
</evidence>
<evidence type="ECO:0000256" key="1">
    <source>
        <dbReference type="ARBA" id="ARBA00004232"/>
    </source>
</evidence>
<dbReference type="OrthoDB" id="3363151at2759"/>
<keyword evidence="11" id="KW-1185">Reference proteome</keyword>
<keyword evidence="5 9" id="KW-1133">Transmembrane helix</keyword>
<accession>A0A8J2T4S7</accession>
<protein>
    <recommendedName>
        <fullName evidence="3">Nuclear rim protein 1</fullName>
    </recommendedName>
</protein>
<feature type="compositionally biased region" description="Polar residues" evidence="8">
    <location>
        <begin position="406"/>
        <end position="425"/>
    </location>
</feature>
<dbReference type="EMBL" id="HG316455">
    <property type="protein sequence ID" value="CDF88487.1"/>
    <property type="molecule type" value="Genomic_DNA"/>
</dbReference>